<reference evidence="3" key="2">
    <citation type="submission" date="2020-09" db="EMBL/GenBank/DDBJ databases">
        <authorList>
            <person name="Sun Q."/>
            <person name="Ohkuma M."/>
        </authorList>
    </citation>
    <scope>NUCLEOTIDE SEQUENCE</scope>
    <source>
        <strain evidence="3">JCM 4122</strain>
    </source>
</reference>
<dbReference type="GO" id="GO:0003677">
    <property type="term" value="F:DNA binding"/>
    <property type="evidence" value="ECO:0007669"/>
    <property type="project" value="InterPro"/>
</dbReference>
<dbReference type="RefSeq" id="WP_229915373.1">
    <property type="nucleotide sequence ID" value="NZ_BNBE01000001.1"/>
</dbReference>
<dbReference type="EMBL" id="BNBE01000001">
    <property type="protein sequence ID" value="GHG00515.1"/>
    <property type="molecule type" value="Genomic_DNA"/>
</dbReference>
<comment type="caution">
    <text evidence="3">The sequence shown here is derived from an EMBL/GenBank/DDBJ whole genome shotgun (WGS) entry which is preliminary data.</text>
</comment>
<evidence type="ECO:0000313" key="3">
    <source>
        <dbReference type="EMBL" id="GHG00515.1"/>
    </source>
</evidence>
<evidence type="ECO:0000256" key="2">
    <source>
        <dbReference type="SAM" id="MobiDB-lite"/>
    </source>
</evidence>
<sequence length="151" mass="16234">MHSDGLGHPALVASLQGLIARDQLKSGVLIFPREKGGFLAGSVYRRIWAKAREAVLPEHEYNSPVGKQVYDLRHTCLTTWLNNGIPPAQVADWGGNSVPVLLSTYARCVTGQIAELQQRIEGPQALPGSRLPSSVGPARAAVSSSRDARAR</sequence>
<dbReference type="Proteomes" id="UP000632849">
    <property type="component" value="Unassembled WGS sequence"/>
</dbReference>
<keyword evidence="4" id="KW-1185">Reference proteome</keyword>
<proteinExistence type="predicted"/>
<feature type="region of interest" description="Disordered" evidence="2">
    <location>
        <begin position="124"/>
        <end position="151"/>
    </location>
</feature>
<dbReference type="InterPro" id="IPR013762">
    <property type="entry name" value="Integrase-like_cat_sf"/>
</dbReference>
<keyword evidence="1" id="KW-0233">DNA recombination</keyword>
<dbReference type="AlphaFoldDB" id="A0A919BNG8"/>
<accession>A0A919BNG8</accession>
<dbReference type="GO" id="GO:0015074">
    <property type="term" value="P:DNA integration"/>
    <property type="evidence" value="ECO:0007669"/>
    <property type="project" value="InterPro"/>
</dbReference>
<evidence type="ECO:0000313" key="4">
    <source>
        <dbReference type="Proteomes" id="UP000632849"/>
    </source>
</evidence>
<evidence type="ECO:0000256" key="1">
    <source>
        <dbReference type="ARBA" id="ARBA00023172"/>
    </source>
</evidence>
<dbReference type="SUPFAM" id="SSF56349">
    <property type="entry name" value="DNA breaking-rejoining enzymes"/>
    <property type="match status" value="1"/>
</dbReference>
<reference evidence="3" key="1">
    <citation type="journal article" date="2014" name="Int. J. Syst. Evol. Microbiol.">
        <title>Complete genome sequence of Corynebacterium casei LMG S-19264T (=DSM 44701T), isolated from a smear-ripened cheese.</title>
        <authorList>
            <consortium name="US DOE Joint Genome Institute (JGI-PGF)"/>
            <person name="Walter F."/>
            <person name="Albersmeier A."/>
            <person name="Kalinowski J."/>
            <person name="Ruckert C."/>
        </authorList>
    </citation>
    <scope>NUCLEOTIDE SEQUENCE</scope>
    <source>
        <strain evidence="3">JCM 4122</strain>
    </source>
</reference>
<dbReference type="InterPro" id="IPR011010">
    <property type="entry name" value="DNA_brk_join_enz"/>
</dbReference>
<gene>
    <name evidence="3" type="ORF">GCM10017667_34630</name>
</gene>
<organism evidence="3 4">
    <name type="scientific">Streptomyces filamentosus</name>
    <name type="common">Streptomyces roseosporus</name>
    <dbReference type="NCBI Taxonomy" id="67294"/>
    <lineage>
        <taxon>Bacteria</taxon>
        <taxon>Bacillati</taxon>
        <taxon>Actinomycetota</taxon>
        <taxon>Actinomycetes</taxon>
        <taxon>Kitasatosporales</taxon>
        <taxon>Streptomycetaceae</taxon>
        <taxon>Streptomyces</taxon>
    </lineage>
</organism>
<protein>
    <recommendedName>
        <fullName evidence="5">Tyr recombinase domain-containing protein</fullName>
    </recommendedName>
</protein>
<name>A0A919BNG8_STRFL</name>
<evidence type="ECO:0008006" key="5">
    <source>
        <dbReference type="Google" id="ProtNLM"/>
    </source>
</evidence>
<dbReference type="GO" id="GO:0006310">
    <property type="term" value="P:DNA recombination"/>
    <property type="evidence" value="ECO:0007669"/>
    <property type="project" value="UniProtKB-KW"/>
</dbReference>
<dbReference type="Gene3D" id="1.10.443.10">
    <property type="entry name" value="Intergrase catalytic core"/>
    <property type="match status" value="1"/>
</dbReference>